<proteinExistence type="predicted"/>
<evidence type="ECO:0000313" key="1">
    <source>
        <dbReference type="EMBL" id="QOI53294.1"/>
    </source>
</evidence>
<geneLocation type="plasmid" evidence="1 2">
    <name>p7</name>
</geneLocation>
<keyword evidence="1" id="KW-0614">Plasmid</keyword>
<accession>A0AAP9WQH5</accession>
<gene>
    <name evidence="1" type="ORF">Lepto1489_23385</name>
</gene>
<protein>
    <submittedName>
        <fullName evidence="1">Uncharacterized protein</fullName>
    </submittedName>
</protein>
<sequence length="288" mass="33828">MENFLKSGHPFELEIGQKLESLGFNVFREVEYLRESEGEIKPFTSDLIATFEYGKHRFTLFVECKYSSEDIPWVFVPDLSNMGALAARQHSFFSSYGHGQLDQDKSWKIHLQLIKEFGPFASQGFELRAKKTEDFLIKKAIYQSAFPNFYHRILGYFGSNFRTSKYYSQFTYHNISIIMTSSKLFCLNQNMFLDNVKQANTIADISEEVDSVILNVPFSFEFRNYLSWLIGNIDDKENQQKEIFQIQRYIFPFPFSLLVIGESDHGNTLKNLKSFLYKVRNCYLKQFK</sequence>
<dbReference type="RefSeq" id="WP_192505228.1">
    <property type="nucleotide sequence ID" value="NZ_CP043899.1"/>
</dbReference>
<dbReference type="AlphaFoldDB" id="A0AAP9WQH5"/>
<name>A0AAP9WQH5_LEPIR</name>
<dbReference type="Proteomes" id="UP000663255">
    <property type="component" value="Plasmid p7"/>
</dbReference>
<evidence type="ECO:0000313" key="2">
    <source>
        <dbReference type="Proteomes" id="UP000663255"/>
    </source>
</evidence>
<organism evidence="1 2">
    <name type="scientific">Leptospira interrogans serovar Bataviae</name>
    <dbReference type="NCBI Taxonomy" id="312175"/>
    <lineage>
        <taxon>Bacteria</taxon>
        <taxon>Pseudomonadati</taxon>
        <taxon>Spirochaetota</taxon>
        <taxon>Spirochaetia</taxon>
        <taxon>Leptospirales</taxon>
        <taxon>Leptospiraceae</taxon>
        <taxon>Leptospira</taxon>
    </lineage>
</organism>
<dbReference type="EMBL" id="CP043899">
    <property type="protein sequence ID" value="QOI53294.1"/>
    <property type="molecule type" value="Genomic_DNA"/>
</dbReference>
<reference evidence="1" key="1">
    <citation type="submission" date="2019-09" db="EMBL/GenBank/DDBJ databases">
        <title>Comparative Genomics of Leptospira interrogans Reveals Genome Plasticity - A Common Adaptive Strategy for Survival in Various Hosts.</title>
        <authorList>
            <person name="Ramli S.R."/>
            <person name="Bunk B."/>
            <person name="Goris M."/>
            <person name="Bhuju S."/>
            <person name="Jarek M."/>
            <person name="Sproer C."/>
            <person name="Mustakim S."/>
            <person name="Strommenger B."/>
            <person name="Pessler F."/>
        </authorList>
    </citation>
    <scope>NUCLEOTIDE SEQUENCE</scope>
    <source>
        <strain evidence="1">1489</strain>
        <plasmid evidence="1">p7</plasmid>
    </source>
</reference>